<dbReference type="Proteomes" id="UP000007802">
    <property type="component" value="Unassembled WGS sequence"/>
</dbReference>
<dbReference type="EMBL" id="GG749409">
    <property type="protein sequence ID" value="KMW66713.1"/>
    <property type="molecule type" value="Genomic_DNA"/>
</dbReference>
<proteinExistence type="predicted"/>
<name>A0A0J9EK07_AJEDA</name>
<sequence length="90" mass="9975">MPAVESVEIMTSSIGLSPSLPGLMRILCSSGAAETERANESRIGRLMMDFMDFMLDRAACRILCSGLLNLARLEMAFRNQELIVEYNISD</sequence>
<reference evidence="1" key="1">
    <citation type="submission" date="2010-03" db="EMBL/GenBank/DDBJ databases">
        <title>Annotation of Blastomyces dermatitidis strain ATCC 18188.</title>
        <authorList>
            <consortium name="The Broad Institute Genome Sequencing Platform"/>
            <consortium name="Broad Institute Genome Sequencing Center for Infectious Disease."/>
            <person name="Cuomo C."/>
            <person name="Klein B."/>
            <person name="Sullivan T."/>
            <person name="Heitman J."/>
            <person name="Young S."/>
            <person name="Zeng Q."/>
            <person name="Gargeya S."/>
            <person name="Alvarado L."/>
            <person name="Berlin A.M."/>
            <person name="Chapman S.B."/>
            <person name="Chen Z."/>
            <person name="Freedman E."/>
            <person name="Gellesch M."/>
            <person name="Goldberg J."/>
            <person name="Griggs A."/>
            <person name="Gujja S."/>
            <person name="Heilman E."/>
            <person name="Heiman D."/>
            <person name="Howarth C."/>
            <person name="Mehta T."/>
            <person name="Neiman D."/>
            <person name="Pearson M."/>
            <person name="Roberts A."/>
            <person name="Saif S."/>
            <person name="Shea T."/>
            <person name="Shenoy N."/>
            <person name="Sisk P."/>
            <person name="Stolte C."/>
            <person name="Sykes S."/>
            <person name="White J."/>
            <person name="Yandava C."/>
            <person name="Haas B."/>
            <person name="Nusbaum C."/>
            <person name="Birren B."/>
        </authorList>
    </citation>
    <scope>NUCLEOTIDE SEQUENCE</scope>
    <source>
        <strain evidence="1">ATCC 18188</strain>
    </source>
</reference>
<evidence type="ECO:0000313" key="1">
    <source>
        <dbReference type="EMBL" id="KMW66713.1"/>
    </source>
</evidence>
<dbReference type="EMBL" id="GG749409">
    <property type="protein sequence ID" value="KMW66714.1"/>
    <property type="molecule type" value="Genomic_DNA"/>
</dbReference>
<dbReference type="AlphaFoldDB" id="A0A0J9EK07"/>
<gene>
    <name evidence="1" type="ORF">BDDG_11687</name>
</gene>
<protein>
    <submittedName>
        <fullName evidence="1">Uncharacterized protein</fullName>
    </submittedName>
</protein>
<organism evidence="1">
    <name type="scientific">Ajellomyces dermatitidis (strain ATCC 18188 / CBS 674.68)</name>
    <name type="common">Blastomyces dermatitidis</name>
    <dbReference type="NCBI Taxonomy" id="653446"/>
    <lineage>
        <taxon>Eukaryota</taxon>
        <taxon>Fungi</taxon>
        <taxon>Dikarya</taxon>
        <taxon>Ascomycota</taxon>
        <taxon>Pezizomycotina</taxon>
        <taxon>Eurotiomycetes</taxon>
        <taxon>Eurotiomycetidae</taxon>
        <taxon>Onygenales</taxon>
        <taxon>Ajellomycetaceae</taxon>
        <taxon>Blastomyces</taxon>
    </lineage>
</organism>
<accession>A0A0J9EK07</accession>